<reference evidence="2" key="1">
    <citation type="submission" date="2014-09" db="EMBL/GenBank/DDBJ databases">
        <authorList>
            <person name="Magalhaes I.L.F."/>
            <person name="Oliveira U."/>
            <person name="Santos F.R."/>
            <person name="Vidigal T.H.D.A."/>
            <person name="Brescovit A.D."/>
            <person name="Santos A.J."/>
        </authorList>
    </citation>
    <scope>NUCLEOTIDE SEQUENCE</scope>
    <source>
        <tissue evidence="2">Shoot tissue taken approximately 20 cm above the soil surface</tissue>
    </source>
</reference>
<feature type="region of interest" description="Disordered" evidence="1">
    <location>
        <begin position="1"/>
        <end position="110"/>
    </location>
</feature>
<sequence>MVIAKQQWQNAQTLSPLYLGPWRTSGHQGAPSPAARPSPAAAAAPEDPAAPGLPAQPGTGSPGTPPPATWPAASPGPTARRTAAEAPLPTTVAKLHRRWRRRSAQTPHGS</sequence>
<proteinExistence type="predicted"/>
<accession>A0A0A9GEK7</accession>
<feature type="compositionally biased region" description="Low complexity" evidence="1">
    <location>
        <begin position="70"/>
        <end position="79"/>
    </location>
</feature>
<reference evidence="2" key="2">
    <citation type="journal article" date="2015" name="Data Brief">
        <title>Shoot transcriptome of the giant reed, Arundo donax.</title>
        <authorList>
            <person name="Barrero R.A."/>
            <person name="Guerrero F.D."/>
            <person name="Moolhuijzen P."/>
            <person name="Goolsby J.A."/>
            <person name="Tidwell J."/>
            <person name="Bellgard S.E."/>
            <person name="Bellgard M.I."/>
        </authorList>
    </citation>
    <scope>NUCLEOTIDE SEQUENCE</scope>
    <source>
        <tissue evidence="2">Shoot tissue taken approximately 20 cm above the soil surface</tissue>
    </source>
</reference>
<name>A0A0A9GEK7_ARUDO</name>
<feature type="compositionally biased region" description="Basic residues" evidence="1">
    <location>
        <begin position="94"/>
        <end position="103"/>
    </location>
</feature>
<evidence type="ECO:0000256" key="1">
    <source>
        <dbReference type="SAM" id="MobiDB-lite"/>
    </source>
</evidence>
<organism evidence="2">
    <name type="scientific">Arundo donax</name>
    <name type="common">Giant reed</name>
    <name type="synonym">Donax arundinaceus</name>
    <dbReference type="NCBI Taxonomy" id="35708"/>
    <lineage>
        <taxon>Eukaryota</taxon>
        <taxon>Viridiplantae</taxon>
        <taxon>Streptophyta</taxon>
        <taxon>Embryophyta</taxon>
        <taxon>Tracheophyta</taxon>
        <taxon>Spermatophyta</taxon>
        <taxon>Magnoliopsida</taxon>
        <taxon>Liliopsida</taxon>
        <taxon>Poales</taxon>
        <taxon>Poaceae</taxon>
        <taxon>PACMAD clade</taxon>
        <taxon>Arundinoideae</taxon>
        <taxon>Arundineae</taxon>
        <taxon>Arundo</taxon>
    </lineage>
</organism>
<feature type="compositionally biased region" description="Polar residues" evidence="1">
    <location>
        <begin position="1"/>
        <end position="15"/>
    </location>
</feature>
<protein>
    <submittedName>
        <fullName evidence="2">Uncharacterized protein</fullName>
    </submittedName>
</protein>
<evidence type="ECO:0000313" key="2">
    <source>
        <dbReference type="EMBL" id="JAE21884.1"/>
    </source>
</evidence>
<feature type="compositionally biased region" description="Low complexity" evidence="1">
    <location>
        <begin position="30"/>
        <end position="59"/>
    </location>
</feature>
<dbReference type="EMBL" id="GBRH01176012">
    <property type="protein sequence ID" value="JAE21884.1"/>
    <property type="molecule type" value="Transcribed_RNA"/>
</dbReference>
<dbReference type="AlphaFoldDB" id="A0A0A9GEK7"/>